<reference evidence="1" key="1">
    <citation type="submission" date="2022-08" db="EMBL/GenBank/DDBJ databases">
        <title>Whole genome sequencing of non-tuberculosis mycobacteria type-strains.</title>
        <authorList>
            <person name="Igarashi Y."/>
            <person name="Osugi A."/>
            <person name="Mitarai S."/>
        </authorList>
    </citation>
    <scope>NUCLEOTIDE SEQUENCE</scope>
    <source>
        <strain evidence="1">DSM 45127</strain>
    </source>
</reference>
<evidence type="ECO:0000313" key="2">
    <source>
        <dbReference type="Proteomes" id="UP001055336"/>
    </source>
</evidence>
<dbReference type="RefSeq" id="WP_240263599.1">
    <property type="nucleotide sequence ID" value="NZ_CP092488.2"/>
</dbReference>
<name>A0ABY3VXI8_9MYCO</name>
<keyword evidence="2" id="KW-1185">Reference proteome</keyword>
<protein>
    <submittedName>
        <fullName evidence="1">DUF1214 domain-containing protein</fullName>
    </submittedName>
</protein>
<dbReference type="Proteomes" id="UP001055336">
    <property type="component" value="Chromosome"/>
</dbReference>
<organism evidence="1 2">
    <name type="scientific">Mycobacterium paraterrae</name>
    <dbReference type="NCBI Taxonomy" id="577492"/>
    <lineage>
        <taxon>Bacteria</taxon>
        <taxon>Bacillati</taxon>
        <taxon>Actinomycetota</taxon>
        <taxon>Actinomycetes</taxon>
        <taxon>Mycobacteriales</taxon>
        <taxon>Mycobacteriaceae</taxon>
        <taxon>Mycobacterium</taxon>
    </lineage>
</organism>
<gene>
    <name evidence="1" type="ORF">MKK62_11995</name>
</gene>
<evidence type="ECO:0000313" key="1">
    <source>
        <dbReference type="EMBL" id="UMB71871.1"/>
    </source>
</evidence>
<proteinExistence type="predicted"/>
<sequence>MTTDGYASTAAWRELLDTLRELDRSFLDGDRAVTDDQQIADGYRMLATTLGVAFDACLFGEPSRPVFAAVNTPFRRDRRWGGDNTDAYYFLCPVDPRRRYRISGNRGDSVYFSLTAYNEPSPGGWSDRIVAIVRDDDLDVDAGGNFSFELGPIPDAAVLMTRDYQADPLTGRPIDWQIESLDEPEPIRHGDAETAAKLRAAAAWMRTMFAIVPLAVGARVDTPHSLGHQIAHAANEFAEPYQVPDANFGWSARDACYSYGSFVLDDDEALVITHRPPSCRFWNLVVWNQFMATHGVIDGRCSINGHSAVPNADGSVTVVLSRDMTTHPNSLTTLDYPRGNLAFRWFLSEDVPARPEVQLVKVTDAPGSIGLPHRNELAP</sequence>
<dbReference type="EMBL" id="CP092488">
    <property type="protein sequence ID" value="UMB71871.1"/>
    <property type="molecule type" value="Genomic_DNA"/>
</dbReference>
<accession>A0ABY3VXI8</accession>